<dbReference type="RefSeq" id="WP_377983517.1">
    <property type="nucleotide sequence ID" value="NZ_JBBKXZ010000002.1"/>
</dbReference>
<dbReference type="PANTHER" id="PTHR30386">
    <property type="entry name" value="MEMBRANE FUSION SUBUNIT OF EMRAB-TOLC MULTIDRUG EFFLUX PUMP"/>
    <property type="match status" value="1"/>
</dbReference>
<evidence type="ECO:0000259" key="7">
    <source>
        <dbReference type="Pfam" id="PF25917"/>
    </source>
</evidence>
<feature type="coiled-coil region" evidence="5">
    <location>
        <begin position="199"/>
        <end position="226"/>
    </location>
</feature>
<reference evidence="9 10" key="1">
    <citation type="submission" date="2024-03" db="EMBL/GenBank/DDBJ databases">
        <title>Aquirufa genome sequencing.</title>
        <authorList>
            <person name="Pitt A."/>
            <person name="Hahn M.W."/>
        </authorList>
    </citation>
    <scope>NUCLEOTIDE SEQUENCE [LARGE SCALE GENOMIC DNA]</scope>
    <source>
        <strain evidence="9 10">OSTEICH-129V</strain>
    </source>
</reference>
<evidence type="ECO:0000256" key="1">
    <source>
        <dbReference type="ARBA" id="ARBA00004167"/>
    </source>
</evidence>
<name>A0ABW6DCL0_9BACT</name>
<accession>A0ABW6DCL0</accession>
<dbReference type="PANTHER" id="PTHR30386:SF26">
    <property type="entry name" value="TRANSPORT PROTEIN COMB"/>
    <property type="match status" value="1"/>
</dbReference>
<dbReference type="Proteomes" id="UP001598138">
    <property type="component" value="Unassembled WGS sequence"/>
</dbReference>
<dbReference type="InterPro" id="IPR058982">
    <property type="entry name" value="Beta-barrel_AprE"/>
</dbReference>
<evidence type="ECO:0000256" key="2">
    <source>
        <dbReference type="ARBA" id="ARBA00022692"/>
    </source>
</evidence>
<keyword evidence="2 6" id="KW-0812">Transmembrane</keyword>
<dbReference type="Gene3D" id="1.10.287.470">
    <property type="entry name" value="Helix hairpin bin"/>
    <property type="match status" value="1"/>
</dbReference>
<protein>
    <submittedName>
        <fullName evidence="9">HlyD family efflux transporter periplasmic adaptor subunit</fullName>
    </submittedName>
</protein>
<organism evidence="9 10">
    <name type="scientific">Aquirufa avitistagni</name>
    <dbReference type="NCBI Taxonomy" id="3104728"/>
    <lineage>
        <taxon>Bacteria</taxon>
        <taxon>Pseudomonadati</taxon>
        <taxon>Bacteroidota</taxon>
        <taxon>Cytophagia</taxon>
        <taxon>Cytophagales</taxon>
        <taxon>Flectobacillaceae</taxon>
        <taxon>Aquirufa</taxon>
    </lineage>
</organism>
<dbReference type="Pfam" id="PF26002">
    <property type="entry name" value="Beta-barrel_AprE"/>
    <property type="match status" value="1"/>
</dbReference>
<dbReference type="Gene3D" id="2.40.30.170">
    <property type="match status" value="1"/>
</dbReference>
<dbReference type="InterPro" id="IPR050739">
    <property type="entry name" value="MFP"/>
</dbReference>
<comment type="subcellular location">
    <subcellularLocation>
        <location evidence="1">Membrane</location>
        <topology evidence="1">Single-pass membrane protein</topology>
    </subcellularLocation>
</comment>
<evidence type="ECO:0000259" key="8">
    <source>
        <dbReference type="Pfam" id="PF26002"/>
    </source>
</evidence>
<evidence type="ECO:0000313" key="9">
    <source>
        <dbReference type="EMBL" id="MFD3394641.1"/>
    </source>
</evidence>
<keyword evidence="10" id="KW-1185">Reference proteome</keyword>
<dbReference type="EMBL" id="JBBKXZ010000002">
    <property type="protein sequence ID" value="MFD3394641.1"/>
    <property type="molecule type" value="Genomic_DNA"/>
</dbReference>
<feature type="transmembrane region" description="Helical" evidence="6">
    <location>
        <begin position="25"/>
        <end position="46"/>
    </location>
</feature>
<proteinExistence type="predicted"/>
<evidence type="ECO:0000313" key="10">
    <source>
        <dbReference type="Proteomes" id="UP001598138"/>
    </source>
</evidence>
<evidence type="ECO:0000256" key="5">
    <source>
        <dbReference type="SAM" id="Coils"/>
    </source>
</evidence>
<gene>
    <name evidence="9" type="ORF">U0R10_08410</name>
</gene>
<evidence type="ECO:0000256" key="6">
    <source>
        <dbReference type="SAM" id="Phobius"/>
    </source>
</evidence>
<dbReference type="SUPFAM" id="SSF111369">
    <property type="entry name" value="HlyD-like secretion proteins"/>
    <property type="match status" value="1"/>
</dbReference>
<dbReference type="Gene3D" id="2.40.50.100">
    <property type="match status" value="1"/>
</dbReference>
<feature type="domain" description="Multidrug resistance protein MdtA-like barrel-sandwich hybrid" evidence="7">
    <location>
        <begin position="63"/>
        <end position="256"/>
    </location>
</feature>
<comment type="caution">
    <text evidence="9">The sequence shown here is derived from an EMBL/GenBank/DDBJ whole genome shotgun (WGS) entry which is preliminary data.</text>
</comment>
<keyword evidence="3 6" id="KW-1133">Transmembrane helix</keyword>
<evidence type="ECO:0000256" key="4">
    <source>
        <dbReference type="ARBA" id="ARBA00023136"/>
    </source>
</evidence>
<sequence>MNSVADNVTHTVENLWAKTQVNTRSIYLVIVLLVLSFLFSLPYIFVDISSQSRGIVRSSFENAPITNMVASRILSVHFQANQQVAKGDTLFILDPGILNTELKLTTGKLLQNQQELADLTRALRGSDLSFGQLAMQADYAQYQAQLQELGGKVNQAEMTLKRNQILFDARVIPPLEYEQHVQALREIKDQFNLVTKKQRNQWERQRTELEINKQAQQANLKKLSLEQKQYVITAPISGTIVNYKGYTAGTFVNNAHVIAEISPDQKLLVECLVPTQDIGLVHATQRVRFQMDAYNYNYWGFVEGEVVDIDKHVSQQNDQLYVKVRCKLNRMHLKLKNGYQAGIRKGMTLSAHFIVTRRSLYQLLFDHVDAWLNPITYGQKS</sequence>
<keyword evidence="5" id="KW-0175">Coiled coil</keyword>
<feature type="domain" description="AprE-like beta-barrel" evidence="8">
    <location>
        <begin position="267"/>
        <end position="353"/>
    </location>
</feature>
<evidence type="ECO:0000256" key="3">
    <source>
        <dbReference type="ARBA" id="ARBA00022989"/>
    </source>
</evidence>
<dbReference type="InterPro" id="IPR058625">
    <property type="entry name" value="MdtA-like_BSH"/>
</dbReference>
<dbReference type="Pfam" id="PF25917">
    <property type="entry name" value="BSH_RND"/>
    <property type="match status" value="1"/>
</dbReference>
<keyword evidence="4 6" id="KW-0472">Membrane</keyword>